<dbReference type="PANTHER" id="PTHR42709:SF4">
    <property type="entry name" value="INNER MEMBRANE PROTEIN YQAA"/>
    <property type="match status" value="1"/>
</dbReference>
<dbReference type="HOGENOM" id="CLU_125997_0_0_5"/>
<evidence type="ECO:0000313" key="3">
    <source>
        <dbReference type="EMBL" id="EAU44130.1"/>
    </source>
</evidence>
<dbReference type="OrthoDB" id="9814483at2"/>
<keyword evidence="1" id="KW-0472">Membrane</keyword>
<feature type="transmembrane region" description="Helical" evidence="1">
    <location>
        <begin position="41"/>
        <end position="66"/>
    </location>
</feature>
<evidence type="ECO:0000259" key="2">
    <source>
        <dbReference type="Pfam" id="PF09335"/>
    </source>
</evidence>
<dbReference type="InterPro" id="IPR051311">
    <property type="entry name" value="DedA_domain"/>
</dbReference>
<dbReference type="STRING" id="314265.R2601_11639"/>
<organism evidence="3 4">
    <name type="scientific">Salipiger bermudensis (strain DSM 26914 / JCM 13377 / KCTC 12554 / HTCC2601)</name>
    <name type="common">Pelagibaca bermudensis</name>
    <dbReference type="NCBI Taxonomy" id="314265"/>
    <lineage>
        <taxon>Bacteria</taxon>
        <taxon>Pseudomonadati</taxon>
        <taxon>Pseudomonadota</taxon>
        <taxon>Alphaproteobacteria</taxon>
        <taxon>Rhodobacterales</taxon>
        <taxon>Roseobacteraceae</taxon>
        <taxon>Salipiger</taxon>
    </lineage>
</organism>
<dbReference type="PANTHER" id="PTHR42709">
    <property type="entry name" value="ALKALINE PHOSPHATASE LIKE PROTEIN"/>
    <property type="match status" value="1"/>
</dbReference>
<evidence type="ECO:0000256" key="1">
    <source>
        <dbReference type="SAM" id="Phobius"/>
    </source>
</evidence>
<comment type="caution">
    <text evidence="3">The sequence shown here is derived from an EMBL/GenBank/DDBJ whole genome shotgun (WGS) entry which is preliminary data.</text>
</comment>
<dbReference type="Proteomes" id="UP000006230">
    <property type="component" value="Unassembled WGS sequence"/>
</dbReference>
<feature type="transmembrane region" description="Helical" evidence="1">
    <location>
        <begin position="92"/>
        <end position="113"/>
    </location>
</feature>
<dbReference type="GeneID" id="92504195"/>
<dbReference type="Pfam" id="PF09335">
    <property type="entry name" value="VTT_dom"/>
    <property type="match status" value="1"/>
</dbReference>
<keyword evidence="4" id="KW-1185">Reference proteome</keyword>
<dbReference type="eggNOG" id="COG1238">
    <property type="taxonomic scope" value="Bacteria"/>
</dbReference>
<sequence length="149" mass="15995">MLTEAAALGGLFLAAFGAATILPFQSEVVFVGMQLGNAAPLVLIVLVASVGNILGAVVNYVLGIWLEHFRHRRWFPVSEAQLARAQRAYARWGVWTLLLSWAPLGDAFTVIAGVMRTHWAVFLALVTIAKTGRYIVLAWATAATMGTGA</sequence>
<reference evidence="3 4" key="1">
    <citation type="journal article" date="2010" name="J. Bacteriol.">
        <title>Genome sequences of Pelagibaca bermudensis HTCC2601T and Maritimibacter alkaliphilus HTCC2654T, the type strains of two marine Roseobacter genera.</title>
        <authorList>
            <person name="Thrash J.C."/>
            <person name="Cho J.C."/>
            <person name="Ferriera S."/>
            <person name="Johnson J."/>
            <person name="Vergin K.L."/>
            <person name="Giovannoni S.J."/>
        </authorList>
    </citation>
    <scope>NUCLEOTIDE SEQUENCE [LARGE SCALE GENOMIC DNA]</scope>
    <source>
        <strain evidence="4">DSM 26914 / JCM 13377 / KCTC 12554 / HTCC2601</strain>
    </source>
</reference>
<dbReference type="AlphaFoldDB" id="Q0FIZ3"/>
<feature type="domain" description="VTT" evidence="2">
    <location>
        <begin position="28"/>
        <end position="139"/>
    </location>
</feature>
<proteinExistence type="predicted"/>
<gene>
    <name evidence="3" type="ORF">R2601_11639</name>
</gene>
<feature type="transmembrane region" description="Helical" evidence="1">
    <location>
        <begin position="119"/>
        <end position="140"/>
    </location>
</feature>
<dbReference type="RefSeq" id="WP_007793920.1">
    <property type="nucleotide sequence ID" value="NZ_DS022276.1"/>
</dbReference>
<name>Q0FIZ3_SALBH</name>
<protein>
    <recommendedName>
        <fullName evidence="2">VTT domain-containing protein</fullName>
    </recommendedName>
</protein>
<keyword evidence="1" id="KW-0812">Transmembrane</keyword>
<dbReference type="EMBL" id="AATQ01000054">
    <property type="protein sequence ID" value="EAU44130.1"/>
    <property type="molecule type" value="Genomic_DNA"/>
</dbReference>
<accession>Q0FIZ3</accession>
<keyword evidence="1" id="KW-1133">Transmembrane helix</keyword>
<evidence type="ECO:0000313" key="4">
    <source>
        <dbReference type="Proteomes" id="UP000006230"/>
    </source>
</evidence>
<dbReference type="InterPro" id="IPR032816">
    <property type="entry name" value="VTT_dom"/>
</dbReference>